<gene>
    <name evidence="1" type="ORF">RRH01S_02_05940</name>
</gene>
<evidence type="ECO:0000313" key="2">
    <source>
        <dbReference type="Proteomes" id="UP000026941"/>
    </source>
</evidence>
<dbReference type="Proteomes" id="UP000026941">
    <property type="component" value="Unassembled WGS sequence"/>
</dbReference>
<name>A0AA87Q2K7_RHIRH</name>
<evidence type="ECO:0000313" key="1">
    <source>
        <dbReference type="EMBL" id="GAJ91925.1"/>
    </source>
</evidence>
<reference evidence="1 2" key="1">
    <citation type="submission" date="2014-05" db="EMBL/GenBank/DDBJ databases">
        <title>Whole genome shotgun sequence of Rhizobium rhizogenes NBRC 13257.</title>
        <authorList>
            <person name="Katano-Makiyama Y."/>
            <person name="Hosoyama A."/>
            <person name="Hashimoto M."/>
            <person name="Hosoyama Y."/>
            <person name="Noguchi M."/>
            <person name="Tsuchikane K."/>
            <person name="Kimura A."/>
            <person name="Ohji S."/>
            <person name="Ichikawa N."/>
            <person name="Yamazoe A."/>
            <person name="Fujita N."/>
        </authorList>
    </citation>
    <scope>NUCLEOTIDE SEQUENCE [LARGE SCALE GENOMIC DNA]</scope>
    <source>
        <strain evidence="1 2">NBRC 13257</strain>
    </source>
</reference>
<proteinExistence type="predicted"/>
<dbReference type="AlphaFoldDB" id="A0AA87Q2K7"/>
<dbReference type="RefSeq" id="WP_042470430.1">
    <property type="nucleotide sequence ID" value="NZ_BAYX01000002.1"/>
</dbReference>
<organism evidence="1 2">
    <name type="scientific">Rhizobium rhizogenes NBRC 13257</name>
    <dbReference type="NCBI Taxonomy" id="1220581"/>
    <lineage>
        <taxon>Bacteria</taxon>
        <taxon>Pseudomonadati</taxon>
        <taxon>Pseudomonadota</taxon>
        <taxon>Alphaproteobacteria</taxon>
        <taxon>Hyphomicrobiales</taxon>
        <taxon>Rhizobiaceae</taxon>
        <taxon>Rhizobium/Agrobacterium group</taxon>
        <taxon>Rhizobium</taxon>
    </lineage>
</organism>
<protein>
    <submittedName>
        <fullName evidence="1">Uncharacterized protein</fullName>
    </submittedName>
</protein>
<sequence>MKIACLGWGSLVWDPRELPLRSEWLPDGQTIRVEFVRQSGKEFGRITLVIVPTAEPVVSKWAEMNSDDPDEAAEMLRLREGKPHRHHIGQWRVGQDDPAVLPGLSGWAGDRGVDAVIWTALPPKFHGEEGRIPSVEEVATYLNSLPEERRAEAVAYIRNAPVQINTAYRRELAILVPATAL</sequence>
<dbReference type="EMBL" id="BAYX01000002">
    <property type="protein sequence ID" value="GAJ91925.1"/>
    <property type="molecule type" value="Genomic_DNA"/>
</dbReference>
<accession>A0AA87Q2K7</accession>
<comment type="caution">
    <text evidence="1">The sequence shown here is derived from an EMBL/GenBank/DDBJ whole genome shotgun (WGS) entry which is preliminary data.</text>
</comment>